<dbReference type="Pfam" id="PF04321">
    <property type="entry name" value="RmlD_sub_bind"/>
    <property type="match status" value="1"/>
</dbReference>
<proteinExistence type="inferred from homology"/>
<dbReference type="GO" id="GO:0019305">
    <property type="term" value="P:dTDP-rhamnose biosynthetic process"/>
    <property type="evidence" value="ECO:0007669"/>
    <property type="project" value="UniProtKB-UniPathway"/>
</dbReference>
<dbReference type="GO" id="GO:0008831">
    <property type="term" value="F:dTDP-4-dehydrorhamnose reductase activity"/>
    <property type="evidence" value="ECO:0007669"/>
    <property type="project" value="UniProtKB-EC"/>
</dbReference>
<dbReference type="Gene3D" id="3.40.50.720">
    <property type="entry name" value="NAD(P)-binding Rossmann-like Domain"/>
    <property type="match status" value="1"/>
</dbReference>
<dbReference type="Proteomes" id="UP000249754">
    <property type="component" value="Unassembled WGS sequence"/>
</dbReference>
<comment type="catalytic activity">
    <reaction evidence="5">
        <text>dTDP-beta-L-rhamnose + NADP(+) = dTDP-4-dehydro-beta-L-rhamnose + NADPH + H(+)</text>
        <dbReference type="Rhea" id="RHEA:21796"/>
        <dbReference type="ChEBI" id="CHEBI:15378"/>
        <dbReference type="ChEBI" id="CHEBI:57510"/>
        <dbReference type="ChEBI" id="CHEBI:57783"/>
        <dbReference type="ChEBI" id="CHEBI:58349"/>
        <dbReference type="ChEBI" id="CHEBI:62830"/>
        <dbReference type="EC" id="1.1.1.133"/>
    </reaction>
</comment>
<organism evidence="8 9">
    <name type="scientific">Pedobacter cryoconitis</name>
    <dbReference type="NCBI Taxonomy" id="188932"/>
    <lineage>
        <taxon>Bacteria</taxon>
        <taxon>Pseudomonadati</taxon>
        <taxon>Bacteroidota</taxon>
        <taxon>Sphingobacteriia</taxon>
        <taxon>Sphingobacteriales</taxon>
        <taxon>Sphingobacteriaceae</taxon>
        <taxon>Pedobacter</taxon>
    </lineage>
</organism>
<dbReference type="GO" id="GO:0005829">
    <property type="term" value="C:cytosol"/>
    <property type="evidence" value="ECO:0007669"/>
    <property type="project" value="TreeGrafter"/>
</dbReference>
<dbReference type="InterPro" id="IPR036291">
    <property type="entry name" value="NAD(P)-bd_dom_sf"/>
</dbReference>
<protein>
    <recommendedName>
        <fullName evidence="4 6">dTDP-4-dehydrorhamnose reductase</fullName>
        <ecNumber evidence="3 6">1.1.1.133</ecNumber>
    </recommendedName>
</protein>
<dbReference type="PANTHER" id="PTHR10491">
    <property type="entry name" value="DTDP-4-DEHYDRORHAMNOSE REDUCTASE"/>
    <property type="match status" value="1"/>
</dbReference>
<dbReference type="RefSeq" id="WP_111634627.1">
    <property type="nucleotide sequence ID" value="NZ_QLLR01000016.1"/>
</dbReference>
<dbReference type="PANTHER" id="PTHR10491:SF4">
    <property type="entry name" value="METHIONINE ADENOSYLTRANSFERASE 2 SUBUNIT BETA"/>
    <property type="match status" value="1"/>
</dbReference>
<dbReference type="EMBL" id="QLLR01000016">
    <property type="protein sequence ID" value="RAJ28836.1"/>
    <property type="molecule type" value="Genomic_DNA"/>
</dbReference>
<dbReference type="CDD" id="cd05254">
    <property type="entry name" value="dTDP_HR_like_SDR_e"/>
    <property type="match status" value="1"/>
</dbReference>
<evidence type="ECO:0000256" key="2">
    <source>
        <dbReference type="ARBA" id="ARBA00010944"/>
    </source>
</evidence>
<evidence type="ECO:0000259" key="7">
    <source>
        <dbReference type="Pfam" id="PF04321"/>
    </source>
</evidence>
<comment type="caution">
    <text evidence="8">The sequence shown here is derived from an EMBL/GenBank/DDBJ whole genome shotgun (WGS) entry which is preliminary data.</text>
</comment>
<dbReference type="AlphaFoldDB" id="A0A327SI86"/>
<evidence type="ECO:0000256" key="4">
    <source>
        <dbReference type="ARBA" id="ARBA00017099"/>
    </source>
</evidence>
<comment type="similarity">
    <text evidence="2 6">Belongs to the dTDP-4-dehydrorhamnose reductase family.</text>
</comment>
<dbReference type="EC" id="1.1.1.133" evidence="3 6"/>
<comment type="function">
    <text evidence="6">Catalyzes the reduction of dTDP-6-deoxy-L-lyxo-4-hexulose to yield dTDP-L-rhamnose.</text>
</comment>
<dbReference type="InterPro" id="IPR005913">
    <property type="entry name" value="dTDP_dehydrorham_reduct"/>
</dbReference>
<gene>
    <name evidence="8" type="ORF">LY11_03110</name>
</gene>
<dbReference type="UniPathway" id="UPA00124"/>
<evidence type="ECO:0000313" key="8">
    <source>
        <dbReference type="EMBL" id="RAJ28836.1"/>
    </source>
</evidence>
<evidence type="ECO:0000256" key="3">
    <source>
        <dbReference type="ARBA" id="ARBA00012929"/>
    </source>
</evidence>
<accession>A0A327SI86</accession>
<dbReference type="SUPFAM" id="SSF51735">
    <property type="entry name" value="NAD(P)-binding Rossmann-fold domains"/>
    <property type="match status" value="1"/>
</dbReference>
<evidence type="ECO:0000313" key="9">
    <source>
        <dbReference type="Proteomes" id="UP000249754"/>
    </source>
</evidence>
<evidence type="ECO:0000256" key="5">
    <source>
        <dbReference type="ARBA" id="ARBA00048200"/>
    </source>
</evidence>
<feature type="domain" description="RmlD-like substrate binding" evidence="7">
    <location>
        <begin position="3"/>
        <end position="294"/>
    </location>
</feature>
<sequence>MKTVLVTGSNGLLGQKITSAILSAKQFNLVATSKGENRFKITQGYVYAEMDILDPVNVRDVLERYRPDAIIHTAALTNVDKCETEKELAYALNVEAVKTLITICEEYNIQLVHLSTDFIFDGLNGPYLESDVPNPLSYYGKTKLEAEELIQSASCKWAILRTIIVYGIISDESRSNIVLWAKGALEKGIPINVVNDQWRMPTLAEDLADACLLVVEKDAHGVFNISGKDMMGVSELVFRVADFWNLNKELITEISAASLNQPAPRPARTGFILDKAIQELGYAPRSFEQGLALLDEQLKERERLTEQEAK</sequence>
<keyword evidence="6" id="KW-0560">Oxidoreductase</keyword>
<comment type="pathway">
    <text evidence="1 6">Carbohydrate biosynthesis; dTDP-L-rhamnose biosynthesis.</text>
</comment>
<evidence type="ECO:0000256" key="1">
    <source>
        <dbReference type="ARBA" id="ARBA00004781"/>
    </source>
</evidence>
<dbReference type="OrthoDB" id="9803892at2"/>
<dbReference type="STRING" id="188932.AY601_5019"/>
<dbReference type="InterPro" id="IPR029903">
    <property type="entry name" value="RmlD-like-bd"/>
</dbReference>
<name>A0A327SI86_9SPHI</name>
<keyword evidence="6" id="KW-0521">NADP</keyword>
<evidence type="ECO:0000256" key="6">
    <source>
        <dbReference type="RuleBase" id="RU364082"/>
    </source>
</evidence>
<reference evidence="8 9" key="1">
    <citation type="submission" date="2018-06" db="EMBL/GenBank/DDBJ databases">
        <title>Genomic Encyclopedia of Archaeal and Bacterial Type Strains, Phase II (KMG-II): from individual species to whole genera.</title>
        <authorList>
            <person name="Goeker M."/>
        </authorList>
    </citation>
    <scope>NUCLEOTIDE SEQUENCE [LARGE SCALE GENOMIC DNA]</scope>
    <source>
        <strain evidence="8 9">DSM 14825</strain>
    </source>
</reference>